<dbReference type="OrthoDB" id="2261329at2759"/>
<dbReference type="EMBL" id="CM007898">
    <property type="protein sequence ID" value="OTG14471.1"/>
    <property type="molecule type" value="Genomic_DNA"/>
</dbReference>
<dbReference type="InParanoid" id="A0A251TWW1"/>
<dbReference type="EMBL" id="MNCJ02000324">
    <property type="protein sequence ID" value="KAF5790175.1"/>
    <property type="molecule type" value="Genomic_DNA"/>
</dbReference>
<feature type="transmembrane region" description="Helical" evidence="1">
    <location>
        <begin position="12"/>
        <end position="34"/>
    </location>
</feature>
<evidence type="ECO:0000313" key="3">
    <source>
        <dbReference type="EMBL" id="OTG14471.1"/>
    </source>
</evidence>
<dbReference type="AlphaFoldDB" id="A0A251TWW1"/>
<evidence type="ECO:0000313" key="4">
    <source>
        <dbReference type="Proteomes" id="UP000215914"/>
    </source>
</evidence>
<gene>
    <name evidence="3" type="ORF">HannXRQ_Chr09g0249771</name>
    <name evidence="2" type="ORF">HanXRQr2_Chr09g0380031</name>
</gene>
<accession>A0A251TWW1</accession>
<protein>
    <submittedName>
        <fullName evidence="3">Putative inner membrane translocase complex, subunit Tim17</fullName>
    </submittedName>
</protein>
<keyword evidence="1" id="KW-0472">Membrane</keyword>
<reference evidence="2 4" key="1">
    <citation type="journal article" date="2017" name="Nature">
        <title>The sunflower genome provides insights into oil metabolism, flowering and Asterid evolution.</title>
        <authorList>
            <person name="Badouin H."/>
            <person name="Gouzy J."/>
            <person name="Grassa C.J."/>
            <person name="Murat F."/>
            <person name="Staton S.E."/>
            <person name="Cottret L."/>
            <person name="Lelandais-Briere C."/>
            <person name="Owens G.L."/>
            <person name="Carrere S."/>
            <person name="Mayjonade B."/>
            <person name="Legrand L."/>
            <person name="Gill N."/>
            <person name="Kane N.C."/>
            <person name="Bowers J.E."/>
            <person name="Hubner S."/>
            <person name="Bellec A."/>
            <person name="Berard A."/>
            <person name="Berges H."/>
            <person name="Blanchet N."/>
            <person name="Boniface M.C."/>
            <person name="Brunel D."/>
            <person name="Catrice O."/>
            <person name="Chaidir N."/>
            <person name="Claudel C."/>
            <person name="Donnadieu C."/>
            <person name="Faraut T."/>
            <person name="Fievet G."/>
            <person name="Helmstetter N."/>
            <person name="King M."/>
            <person name="Knapp S.J."/>
            <person name="Lai Z."/>
            <person name="Le Paslier M.C."/>
            <person name="Lippi Y."/>
            <person name="Lorenzon L."/>
            <person name="Mandel J.R."/>
            <person name="Marage G."/>
            <person name="Marchand G."/>
            <person name="Marquand E."/>
            <person name="Bret-Mestries E."/>
            <person name="Morien E."/>
            <person name="Nambeesan S."/>
            <person name="Nguyen T."/>
            <person name="Pegot-Espagnet P."/>
            <person name="Pouilly N."/>
            <person name="Raftis F."/>
            <person name="Sallet E."/>
            <person name="Schiex T."/>
            <person name="Thomas J."/>
            <person name="Vandecasteele C."/>
            <person name="Vares D."/>
            <person name="Vear F."/>
            <person name="Vautrin S."/>
            <person name="Crespi M."/>
            <person name="Mangin B."/>
            <person name="Burke J.M."/>
            <person name="Salse J."/>
            <person name="Munos S."/>
            <person name="Vincourt P."/>
            <person name="Rieseberg L.H."/>
            <person name="Langlade N.B."/>
        </authorList>
    </citation>
    <scope>NUCLEOTIDE SEQUENCE [LARGE SCALE GENOMIC DNA]</scope>
    <source>
        <strain evidence="4">cv. SF193</strain>
        <tissue evidence="2">Leaves</tissue>
    </source>
</reference>
<organism evidence="3 4">
    <name type="scientific">Helianthus annuus</name>
    <name type="common">Common sunflower</name>
    <dbReference type="NCBI Taxonomy" id="4232"/>
    <lineage>
        <taxon>Eukaryota</taxon>
        <taxon>Viridiplantae</taxon>
        <taxon>Streptophyta</taxon>
        <taxon>Embryophyta</taxon>
        <taxon>Tracheophyta</taxon>
        <taxon>Spermatophyta</taxon>
        <taxon>Magnoliopsida</taxon>
        <taxon>eudicotyledons</taxon>
        <taxon>Gunneridae</taxon>
        <taxon>Pentapetalae</taxon>
        <taxon>asterids</taxon>
        <taxon>campanulids</taxon>
        <taxon>Asterales</taxon>
        <taxon>Asteraceae</taxon>
        <taxon>Asteroideae</taxon>
        <taxon>Heliantheae alliance</taxon>
        <taxon>Heliantheae</taxon>
        <taxon>Helianthus</taxon>
    </lineage>
</organism>
<dbReference type="Gramene" id="mRNA:HanXRQr2_Chr09g0380031">
    <property type="protein sequence ID" value="CDS:HanXRQr2_Chr09g0380031.1"/>
    <property type="gene ID" value="HanXRQr2_Chr09g0380031"/>
</dbReference>
<keyword evidence="1" id="KW-0812">Transmembrane</keyword>
<reference evidence="2" key="3">
    <citation type="submission" date="2020-06" db="EMBL/GenBank/DDBJ databases">
        <title>Helianthus annuus Genome sequencing and assembly Release 2.</title>
        <authorList>
            <person name="Gouzy J."/>
            <person name="Langlade N."/>
            <person name="Munos S."/>
        </authorList>
    </citation>
    <scope>NUCLEOTIDE SEQUENCE</scope>
    <source>
        <tissue evidence="2">Leaves</tissue>
    </source>
</reference>
<keyword evidence="4" id="KW-1185">Reference proteome</keyword>
<dbReference type="Proteomes" id="UP000215914">
    <property type="component" value="Chromosome 9"/>
</dbReference>
<reference evidence="3" key="2">
    <citation type="submission" date="2017-02" db="EMBL/GenBank/DDBJ databases">
        <title>Sunflower complete genome.</title>
        <authorList>
            <person name="Langlade N."/>
            <person name="Munos S."/>
        </authorList>
    </citation>
    <scope>NUCLEOTIDE SEQUENCE [LARGE SCALE GENOMIC DNA]</scope>
    <source>
        <tissue evidence="3">Leaves</tissue>
    </source>
</reference>
<dbReference type="STRING" id="4232.A0A251TWW1"/>
<sequence length="89" mass="9878">MRQGLWPAGRSALLGGVLLALIQGAGLTLIQLLVRNNRSRHVELECSYASSSSWFGGLFGGRREEEKPKLKVEVLESFDSLMPPTFEFQ</sequence>
<keyword evidence="1" id="KW-1133">Transmembrane helix</keyword>
<evidence type="ECO:0000313" key="2">
    <source>
        <dbReference type="EMBL" id="KAF5790175.1"/>
    </source>
</evidence>
<name>A0A251TWW1_HELAN</name>
<evidence type="ECO:0000256" key="1">
    <source>
        <dbReference type="SAM" id="Phobius"/>
    </source>
</evidence>
<proteinExistence type="predicted"/>